<dbReference type="PROSITE" id="PS00623">
    <property type="entry name" value="GMC_OXRED_1"/>
    <property type="match status" value="1"/>
</dbReference>
<evidence type="ECO:0000259" key="7">
    <source>
        <dbReference type="PROSITE" id="PS00624"/>
    </source>
</evidence>
<dbReference type="PANTHER" id="PTHR11552">
    <property type="entry name" value="GLUCOSE-METHANOL-CHOLINE GMC OXIDOREDUCTASE"/>
    <property type="match status" value="1"/>
</dbReference>
<evidence type="ECO:0000256" key="2">
    <source>
        <dbReference type="ARBA" id="ARBA00010790"/>
    </source>
</evidence>
<dbReference type="Proteomes" id="UP001642540">
    <property type="component" value="Unassembled WGS sequence"/>
</dbReference>
<dbReference type="Pfam" id="PF00732">
    <property type="entry name" value="GMC_oxred_N"/>
    <property type="match status" value="1"/>
</dbReference>
<proteinExistence type="inferred from homology"/>
<reference evidence="8 9" key="1">
    <citation type="submission" date="2024-08" db="EMBL/GenBank/DDBJ databases">
        <authorList>
            <person name="Cucini C."/>
            <person name="Frati F."/>
        </authorList>
    </citation>
    <scope>NUCLEOTIDE SEQUENCE [LARGE SCALE GENOMIC DNA]</scope>
</reference>
<name>A0ABP1RVP5_9HEXA</name>
<dbReference type="EMBL" id="CAXLJM020000113">
    <property type="protein sequence ID" value="CAL8136992.1"/>
    <property type="molecule type" value="Genomic_DNA"/>
</dbReference>
<comment type="similarity">
    <text evidence="2 5">Belongs to the GMC oxidoreductase family.</text>
</comment>
<evidence type="ECO:0000313" key="9">
    <source>
        <dbReference type="Proteomes" id="UP001642540"/>
    </source>
</evidence>
<evidence type="ECO:0000256" key="4">
    <source>
        <dbReference type="ARBA" id="ARBA00022827"/>
    </source>
</evidence>
<gene>
    <name evidence="8" type="ORF">ODALV1_LOCUS26714</name>
</gene>
<dbReference type="SUPFAM" id="SSF51905">
    <property type="entry name" value="FAD/NAD(P)-binding domain"/>
    <property type="match status" value="1"/>
</dbReference>
<evidence type="ECO:0000256" key="1">
    <source>
        <dbReference type="ARBA" id="ARBA00001974"/>
    </source>
</evidence>
<dbReference type="InterPro" id="IPR012132">
    <property type="entry name" value="GMC_OxRdtase"/>
</dbReference>
<dbReference type="PIRSF" id="PIRSF000137">
    <property type="entry name" value="Alcohol_oxidase"/>
    <property type="match status" value="1"/>
</dbReference>
<dbReference type="Gene3D" id="3.30.560.10">
    <property type="entry name" value="Glucose Oxidase, domain 3"/>
    <property type="match status" value="1"/>
</dbReference>
<evidence type="ECO:0000259" key="6">
    <source>
        <dbReference type="PROSITE" id="PS00623"/>
    </source>
</evidence>
<keyword evidence="4 5" id="KW-0274">FAD</keyword>
<dbReference type="PROSITE" id="PS00624">
    <property type="entry name" value="GMC_OXRED_2"/>
    <property type="match status" value="1"/>
</dbReference>
<keyword evidence="9" id="KW-1185">Reference proteome</keyword>
<dbReference type="SUPFAM" id="SSF54373">
    <property type="entry name" value="FAD-linked reductases, C-terminal domain"/>
    <property type="match status" value="1"/>
</dbReference>
<dbReference type="InterPro" id="IPR036188">
    <property type="entry name" value="FAD/NAD-bd_sf"/>
</dbReference>
<protein>
    <recommendedName>
        <fullName evidence="6 7">Glucose-methanol-choline oxidoreductase N-terminal domain-containing protein</fullName>
    </recommendedName>
</protein>
<comment type="cofactor">
    <cofactor evidence="1">
        <name>FAD</name>
        <dbReference type="ChEBI" id="CHEBI:57692"/>
    </cofactor>
</comment>
<dbReference type="Pfam" id="PF05199">
    <property type="entry name" value="GMC_oxred_C"/>
    <property type="match status" value="1"/>
</dbReference>
<dbReference type="Gene3D" id="3.50.50.60">
    <property type="entry name" value="FAD/NAD(P)-binding domain"/>
    <property type="match status" value="1"/>
</dbReference>
<feature type="domain" description="Glucose-methanol-choline oxidoreductase N-terminal" evidence="6">
    <location>
        <begin position="138"/>
        <end position="161"/>
    </location>
</feature>
<accession>A0ABP1RVP5</accession>
<keyword evidence="3 5" id="KW-0285">Flavoprotein</keyword>
<dbReference type="PANTHER" id="PTHR11552:SF147">
    <property type="entry name" value="CHOLINE DEHYDROGENASE, MITOCHONDRIAL"/>
    <property type="match status" value="1"/>
</dbReference>
<comment type="caution">
    <text evidence="8">The sequence shown here is derived from an EMBL/GenBank/DDBJ whole genome shotgun (WGS) entry which is preliminary data.</text>
</comment>
<organism evidence="8 9">
    <name type="scientific">Orchesella dallaii</name>
    <dbReference type="NCBI Taxonomy" id="48710"/>
    <lineage>
        <taxon>Eukaryota</taxon>
        <taxon>Metazoa</taxon>
        <taxon>Ecdysozoa</taxon>
        <taxon>Arthropoda</taxon>
        <taxon>Hexapoda</taxon>
        <taxon>Collembola</taxon>
        <taxon>Entomobryomorpha</taxon>
        <taxon>Entomobryoidea</taxon>
        <taxon>Orchesellidae</taxon>
        <taxon>Orchesellinae</taxon>
        <taxon>Orchesella</taxon>
    </lineage>
</organism>
<sequence>MAQVRVAGLNLAAIPFPLFTRLSFMSIPTAVAMFAAISYYSDFLKSQSPNFYDPSHYEEFDFIVVGGGSAGSVLANRLSRYSKVVLLEGGGDPTPLAAIPSMAVYLQKLASTDWQYRTTPQNNSCLAMEEQRSVWPRGKGLGGTSNLNFMIYQRGNPRDYDELADITGDEEWRYENLLKFFKKSEDYHGNYGNDKYHGSTGPLYVGKLKTTYLADKFVEAAKELGYPEADQNSEQSASFSQLDATLKDGRRWSTYEAFIRPIEPYRKNLVIYRYATVIKVHLDRRKNAYGVTYVRHGMQKFVRARREIIVSAGAVDSPKLLLLSGIGPRSQLHELGLPCRVNLPVGQSLQDHVTTLVGPFTMQAKGLLIDRDLNLNALNAYMRNGEGPMSSLAGVSAVGFITSALSKDPKWPDIGYFMSDSGVHKSLADDFTRILGLKQGVLQKYYGPHVGSDANFVLVMLGKPKSFGELKLASRSPWEKPLIDPKYYDHPDDMKTMMHAVKFIVNLYEQTETYRKLGAKLASNPFPGCENVEFKSDAYFECYIRHLTMTIYHPSGTCAMGRRWNDTGAVVDSQLRVLKTRGLRVADTSVLRVITNANLNAPAILVGEKAAFMVRRHWALQFVVCSKINYYLLLNEHTFCFYNNYI</sequence>
<evidence type="ECO:0000256" key="3">
    <source>
        <dbReference type="ARBA" id="ARBA00022630"/>
    </source>
</evidence>
<dbReference type="InterPro" id="IPR000172">
    <property type="entry name" value="GMC_OxRdtase_N"/>
</dbReference>
<evidence type="ECO:0000256" key="5">
    <source>
        <dbReference type="RuleBase" id="RU003968"/>
    </source>
</evidence>
<evidence type="ECO:0000313" key="8">
    <source>
        <dbReference type="EMBL" id="CAL8136992.1"/>
    </source>
</evidence>
<feature type="domain" description="Glucose-methanol-choline oxidoreductase N-terminal" evidence="7">
    <location>
        <begin position="313"/>
        <end position="327"/>
    </location>
</feature>
<dbReference type="InterPro" id="IPR007867">
    <property type="entry name" value="GMC_OxRtase_C"/>
</dbReference>